<dbReference type="EMBL" id="BKCJ010515145">
    <property type="protein sequence ID" value="GFA92397.1"/>
    <property type="molecule type" value="Genomic_DNA"/>
</dbReference>
<dbReference type="SUPFAM" id="SSF46774">
    <property type="entry name" value="ARID-like"/>
    <property type="match status" value="1"/>
</dbReference>
<comment type="caution">
    <text evidence="3">The sequence shown here is derived from an EMBL/GenBank/DDBJ whole genome shotgun (WGS) entry which is preliminary data.</text>
</comment>
<accession>A0A699KGR3</accession>
<evidence type="ECO:0000259" key="2">
    <source>
        <dbReference type="PROSITE" id="PS51011"/>
    </source>
</evidence>
<dbReference type="GO" id="GO:0030246">
    <property type="term" value="F:carbohydrate binding"/>
    <property type="evidence" value="ECO:0007669"/>
    <property type="project" value="UniProtKB-KW"/>
</dbReference>
<proteinExistence type="predicted"/>
<organism evidence="3">
    <name type="scientific">Tanacetum cinerariifolium</name>
    <name type="common">Dalmatian daisy</name>
    <name type="synonym">Chrysanthemum cinerariifolium</name>
    <dbReference type="NCBI Taxonomy" id="118510"/>
    <lineage>
        <taxon>Eukaryota</taxon>
        <taxon>Viridiplantae</taxon>
        <taxon>Streptophyta</taxon>
        <taxon>Embryophyta</taxon>
        <taxon>Tracheophyta</taxon>
        <taxon>Spermatophyta</taxon>
        <taxon>Magnoliopsida</taxon>
        <taxon>eudicotyledons</taxon>
        <taxon>Gunneridae</taxon>
        <taxon>Pentapetalae</taxon>
        <taxon>asterids</taxon>
        <taxon>campanulids</taxon>
        <taxon>Asterales</taxon>
        <taxon>Asteraceae</taxon>
        <taxon>Asteroideae</taxon>
        <taxon>Anthemideae</taxon>
        <taxon>Anthemidinae</taxon>
        <taxon>Tanacetum</taxon>
    </lineage>
</organism>
<protein>
    <submittedName>
        <fullName evidence="3">Bulb-type lectin domain-containing protein</fullName>
    </submittedName>
</protein>
<dbReference type="InterPro" id="IPR036431">
    <property type="entry name" value="ARID_dom_sf"/>
</dbReference>
<feature type="domain" description="ARID" evidence="2">
    <location>
        <begin position="66"/>
        <end position="156"/>
    </location>
</feature>
<feature type="region of interest" description="Disordered" evidence="1">
    <location>
        <begin position="169"/>
        <end position="207"/>
    </location>
</feature>
<gene>
    <name evidence="3" type="ORF">Tci_664369</name>
</gene>
<dbReference type="InterPro" id="IPR001606">
    <property type="entry name" value="ARID_dom"/>
</dbReference>
<feature type="compositionally biased region" description="Basic and acidic residues" evidence="1">
    <location>
        <begin position="184"/>
        <end position="196"/>
    </location>
</feature>
<feature type="region of interest" description="Disordered" evidence="1">
    <location>
        <begin position="1"/>
        <end position="23"/>
    </location>
</feature>
<evidence type="ECO:0000313" key="3">
    <source>
        <dbReference type="EMBL" id="GFA92397.1"/>
    </source>
</evidence>
<dbReference type="AlphaFoldDB" id="A0A699KGR3"/>
<dbReference type="PROSITE" id="PS51011">
    <property type="entry name" value="ARID"/>
    <property type="match status" value="1"/>
</dbReference>
<dbReference type="GO" id="GO:0003677">
    <property type="term" value="F:DNA binding"/>
    <property type="evidence" value="ECO:0007669"/>
    <property type="project" value="InterPro"/>
</dbReference>
<evidence type="ECO:0000256" key="1">
    <source>
        <dbReference type="SAM" id="MobiDB-lite"/>
    </source>
</evidence>
<sequence>MLGGKGKGKAQEESSTEDDGLKNVVTEHNKYLDEYFESIEPKEEVSLVKGLEELKWDRDDVQDYVDEEYISWNGTLYALKVNSFSRIDEIPPVVGVMEINLLSLHKIIDNLGGYLCVTLGEKWKTVAGLQGLTYDDGEAIRDCYKKFIDMVQVYYETAEKPWYERKPKNDVVESSSGNAMVKDPQGKNKDKAGKEEALEEDMNMKTPFGVRLEGNMEEEAEQGSITDSNDFEVIV</sequence>
<name>A0A699KGR3_TANCI</name>
<reference evidence="3" key="1">
    <citation type="journal article" date="2019" name="Sci. Rep.">
        <title>Draft genome of Tanacetum cinerariifolium, the natural source of mosquito coil.</title>
        <authorList>
            <person name="Yamashiro T."/>
            <person name="Shiraishi A."/>
            <person name="Satake H."/>
            <person name="Nakayama K."/>
        </authorList>
    </citation>
    <scope>NUCLEOTIDE SEQUENCE</scope>
</reference>
<dbReference type="Gene3D" id="1.10.150.60">
    <property type="entry name" value="ARID DNA-binding domain"/>
    <property type="match status" value="1"/>
</dbReference>
<dbReference type="Pfam" id="PF01388">
    <property type="entry name" value="ARID"/>
    <property type="match status" value="1"/>
</dbReference>
<keyword evidence="3" id="KW-0430">Lectin</keyword>